<evidence type="ECO:0000313" key="9">
    <source>
        <dbReference type="Proteomes" id="UP001500767"/>
    </source>
</evidence>
<keyword evidence="5" id="KW-0804">Transcription</keyword>
<protein>
    <recommendedName>
        <fullName evidence="10">RNA polymerase sigma-70 factor, ECF subfamily</fullName>
    </recommendedName>
</protein>
<dbReference type="Pfam" id="PF04542">
    <property type="entry name" value="Sigma70_r2"/>
    <property type="match status" value="1"/>
</dbReference>
<dbReference type="InterPro" id="IPR036388">
    <property type="entry name" value="WH-like_DNA-bd_sf"/>
</dbReference>
<dbReference type="SUPFAM" id="SSF88946">
    <property type="entry name" value="Sigma2 domain of RNA polymerase sigma factors"/>
    <property type="match status" value="1"/>
</dbReference>
<dbReference type="Gene3D" id="1.10.10.10">
    <property type="entry name" value="Winged helix-like DNA-binding domain superfamily/Winged helix DNA-binding domain"/>
    <property type="match status" value="1"/>
</dbReference>
<keyword evidence="9" id="KW-1185">Reference proteome</keyword>
<feature type="domain" description="RNA polymerase sigma-70 region 2" evidence="6">
    <location>
        <begin position="26"/>
        <end position="94"/>
    </location>
</feature>
<dbReference type="InterPro" id="IPR013324">
    <property type="entry name" value="RNA_pol_sigma_r3/r4-like"/>
</dbReference>
<dbReference type="EMBL" id="BAAAYR010000001">
    <property type="protein sequence ID" value="GAA3555722.1"/>
    <property type="molecule type" value="Genomic_DNA"/>
</dbReference>
<name>A0ABP6WSM8_9ACTN</name>
<dbReference type="Proteomes" id="UP001500767">
    <property type="component" value="Unassembled WGS sequence"/>
</dbReference>
<proteinExistence type="inferred from homology"/>
<dbReference type="SUPFAM" id="SSF88659">
    <property type="entry name" value="Sigma3 and sigma4 domains of RNA polymerase sigma factors"/>
    <property type="match status" value="1"/>
</dbReference>
<evidence type="ECO:0000256" key="5">
    <source>
        <dbReference type="ARBA" id="ARBA00023163"/>
    </source>
</evidence>
<evidence type="ECO:0000256" key="3">
    <source>
        <dbReference type="ARBA" id="ARBA00023082"/>
    </source>
</evidence>
<comment type="caution">
    <text evidence="8">The sequence shown here is derived from an EMBL/GenBank/DDBJ whole genome shotgun (WGS) entry which is preliminary data.</text>
</comment>
<evidence type="ECO:0000313" key="8">
    <source>
        <dbReference type="EMBL" id="GAA3555722.1"/>
    </source>
</evidence>
<dbReference type="PANTHER" id="PTHR43133:SF62">
    <property type="entry name" value="RNA POLYMERASE SIGMA FACTOR SIGZ"/>
    <property type="match status" value="1"/>
</dbReference>
<dbReference type="InterPro" id="IPR007630">
    <property type="entry name" value="RNA_pol_sigma70_r4"/>
</dbReference>
<keyword evidence="4" id="KW-0238">DNA-binding</keyword>
<evidence type="ECO:0008006" key="10">
    <source>
        <dbReference type="Google" id="ProtNLM"/>
    </source>
</evidence>
<keyword evidence="2" id="KW-0805">Transcription regulation</keyword>
<dbReference type="Pfam" id="PF04545">
    <property type="entry name" value="Sigma70_r4"/>
    <property type="match status" value="1"/>
</dbReference>
<evidence type="ECO:0000256" key="1">
    <source>
        <dbReference type="ARBA" id="ARBA00010641"/>
    </source>
</evidence>
<dbReference type="InterPro" id="IPR039425">
    <property type="entry name" value="RNA_pol_sigma-70-like"/>
</dbReference>
<feature type="domain" description="RNA polymerase sigma-70 region 4" evidence="7">
    <location>
        <begin position="130"/>
        <end position="175"/>
    </location>
</feature>
<dbReference type="InterPro" id="IPR013325">
    <property type="entry name" value="RNA_pol_sigma_r2"/>
</dbReference>
<evidence type="ECO:0000256" key="2">
    <source>
        <dbReference type="ARBA" id="ARBA00023015"/>
    </source>
</evidence>
<dbReference type="NCBIfam" id="TIGR02937">
    <property type="entry name" value="sigma70-ECF"/>
    <property type="match status" value="1"/>
</dbReference>
<dbReference type="RefSeq" id="WP_204912081.1">
    <property type="nucleotide sequence ID" value="NZ_BAAAYR010000001.1"/>
</dbReference>
<evidence type="ECO:0000259" key="7">
    <source>
        <dbReference type="Pfam" id="PF04545"/>
    </source>
</evidence>
<reference evidence="9" key="1">
    <citation type="journal article" date="2019" name="Int. J. Syst. Evol. Microbiol.">
        <title>The Global Catalogue of Microorganisms (GCM) 10K type strain sequencing project: providing services to taxonomists for standard genome sequencing and annotation.</title>
        <authorList>
            <consortium name="The Broad Institute Genomics Platform"/>
            <consortium name="The Broad Institute Genome Sequencing Center for Infectious Disease"/>
            <person name="Wu L."/>
            <person name="Ma J."/>
        </authorList>
    </citation>
    <scope>NUCLEOTIDE SEQUENCE [LARGE SCALE GENOMIC DNA]</scope>
    <source>
        <strain evidence="9">JCM 16540</strain>
    </source>
</reference>
<evidence type="ECO:0000256" key="4">
    <source>
        <dbReference type="ARBA" id="ARBA00023125"/>
    </source>
</evidence>
<dbReference type="PANTHER" id="PTHR43133">
    <property type="entry name" value="RNA POLYMERASE ECF-TYPE SIGMA FACTO"/>
    <property type="match status" value="1"/>
</dbReference>
<comment type="similarity">
    <text evidence="1">Belongs to the sigma-70 factor family. ECF subfamily.</text>
</comment>
<sequence>MLQREDDPPQVVDAFRAGDERALAEIYRRWSPVVHGLALRSLGDVDDAEEVTQQVFTAAWTSRHTFDPERARLAAWLVGIARNKLADAHAARARQRRIRTEVLSRTQVDDTVEPPDLASQLVLLDELSYLPAVPAQVIRMAFYDDLTHTQIAERLGMPLGTVKSHIRRSLCRLRERLEELAESP</sequence>
<dbReference type="CDD" id="cd06171">
    <property type="entry name" value="Sigma70_r4"/>
    <property type="match status" value="1"/>
</dbReference>
<dbReference type="InterPro" id="IPR014284">
    <property type="entry name" value="RNA_pol_sigma-70_dom"/>
</dbReference>
<gene>
    <name evidence="8" type="ORF">GCM10022197_08610</name>
</gene>
<dbReference type="Gene3D" id="1.10.1740.10">
    <property type="match status" value="1"/>
</dbReference>
<accession>A0ABP6WSM8</accession>
<organism evidence="8 9">
    <name type="scientific">Microlunatus spumicola</name>
    <dbReference type="NCBI Taxonomy" id="81499"/>
    <lineage>
        <taxon>Bacteria</taxon>
        <taxon>Bacillati</taxon>
        <taxon>Actinomycetota</taxon>
        <taxon>Actinomycetes</taxon>
        <taxon>Propionibacteriales</taxon>
        <taxon>Propionibacteriaceae</taxon>
        <taxon>Microlunatus</taxon>
    </lineage>
</organism>
<evidence type="ECO:0000259" key="6">
    <source>
        <dbReference type="Pfam" id="PF04542"/>
    </source>
</evidence>
<dbReference type="InterPro" id="IPR007627">
    <property type="entry name" value="RNA_pol_sigma70_r2"/>
</dbReference>
<keyword evidence="3" id="KW-0731">Sigma factor</keyword>